<dbReference type="AlphaFoldDB" id="A0A086M3W5"/>
<evidence type="ECO:0000313" key="2">
    <source>
        <dbReference type="Proteomes" id="UP000028834"/>
    </source>
</evidence>
<reference evidence="1 2" key="1">
    <citation type="submission" date="2014-05" db="EMBL/GenBank/DDBJ databases">
        <authorList>
            <person name="Sibley D."/>
            <person name="Venepally P."/>
            <person name="Karamycheva S."/>
            <person name="Hadjithomas M."/>
            <person name="Khan A."/>
            <person name="Brunk B."/>
            <person name="Roos D."/>
            <person name="Caler E."/>
            <person name="Lorenzi H."/>
        </authorList>
    </citation>
    <scope>NUCLEOTIDE SEQUENCE [LARGE SCALE GENOMIC DNA]</scope>
    <source>
        <strain evidence="1 2">RUB</strain>
    </source>
</reference>
<gene>
    <name evidence="1" type="ORF">TGRUB_429940</name>
</gene>
<dbReference type="EMBL" id="AFYV02000907">
    <property type="protein sequence ID" value="KFG63583.1"/>
    <property type="molecule type" value="Genomic_DNA"/>
</dbReference>
<sequence>MPRRLWPIPRVVGDLAPTCISTYSQVCASRFLRVLCSLKSASWKTNLEKVRERRLAMRVFVCLLMLSKPPNKAFSVVVSWTQKNEKQFSQTAQPSQRYLHARVAPVMS</sequence>
<protein>
    <submittedName>
        <fullName evidence="1">Uncharacterized protein</fullName>
    </submittedName>
</protein>
<dbReference type="Proteomes" id="UP000028834">
    <property type="component" value="Unassembled WGS sequence"/>
</dbReference>
<accession>A0A086M3W5</accession>
<dbReference type="VEuPathDB" id="ToxoDB:TGRUB_429940"/>
<name>A0A086M3W5_TOXGO</name>
<organism evidence="1 2">
    <name type="scientific">Toxoplasma gondii RUB</name>
    <dbReference type="NCBI Taxonomy" id="935652"/>
    <lineage>
        <taxon>Eukaryota</taxon>
        <taxon>Sar</taxon>
        <taxon>Alveolata</taxon>
        <taxon>Apicomplexa</taxon>
        <taxon>Conoidasida</taxon>
        <taxon>Coccidia</taxon>
        <taxon>Eucoccidiorida</taxon>
        <taxon>Eimeriorina</taxon>
        <taxon>Sarcocystidae</taxon>
        <taxon>Toxoplasma</taxon>
    </lineage>
</organism>
<comment type="caution">
    <text evidence="1">The sequence shown here is derived from an EMBL/GenBank/DDBJ whole genome shotgun (WGS) entry which is preliminary data.</text>
</comment>
<evidence type="ECO:0000313" key="1">
    <source>
        <dbReference type="EMBL" id="KFG63583.1"/>
    </source>
</evidence>
<proteinExistence type="predicted"/>